<dbReference type="GO" id="GO:0038023">
    <property type="term" value="F:signaling receptor activity"/>
    <property type="evidence" value="ECO:0007669"/>
    <property type="project" value="TreeGrafter"/>
</dbReference>
<dbReference type="PANTHER" id="PTHR24365:SF545">
    <property type="entry name" value="TOLL-LIKE RECEPTOR 12"/>
    <property type="match status" value="1"/>
</dbReference>
<keyword evidence="8" id="KW-0391">Immunity</keyword>
<dbReference type="InterPro" id="IPR003591">
    <property type="entry name" value="Leu-rich_rpt_typical-subtyp"/>
</dbReference>
<evidence type="ECO:0000313" key="17">
    <source>
        <dbReference type="Proteomes" id="UP000265140"/>
    </source>
</evidence>
<dbReference type="Proteomes" id="UP000265140">
    <property type="component" value="Chromosome 20"/>
</dbReference>
<dbReference type="RefSeq" id="XP_028971732.1">
    <property type="nucleotide sequence ID" value="XM_029115899.2"/>
</dbReference>
<dbReference type="InterPro" id="IPR032675">
    <property type="entry name" value="LRR_dom_sf"/>
</dbReference>
<evidence type="ECO:0000256" key="7">
    <source>
        <dbReference type="ARBA" id="ARBA00022737"/>
    </source>
</evidence>
<dbReference type="SUPFAM" id="SSF52058">
    <property type="entry name" value="L domain-like"/>
    <property type="match status" value="2"/>
</dbReference>
<dbReference type="GO" id="GO:0005886">
    <property type="term" value="C:plasma membrane"/>
    <property type="evidence" value="ECO:0007669"/>
    <property type="project" value="TreeGrafter"/>
</dbReference>
<dbReference type="FunFam" id="3.80.10.10:FF:001164">
    <property type="entry name" value="GH01279p"/>
    <property type="match status" value="1"/>
</dbReference>
<evidence type="ECO:0000256" key="4">
    <source>
        <dbReference type="ARBA" id="ARBA00022614"/>
    </source>
</evidence>
<dbReference type="PROSITE" id="PS51450">
    <property type="entry name" value="LRR"/>
    <property type="match status" value="3"/>
</dbReference>
<dbReference type="FunFam" id="3.40.50.10140:FF:000001">
    <property type="entry name" value="Toll-like receptor 2"/>
    <property type="match status" value="1"/>
</dbReference>
<dbReference type="Ensembl" id="ENSELUT00000093150.1">
    <property type="protein sequence ID" value="ENSELUP00000090927.1"/>
    <property type="gene ID" value="ENSELUG00000036517.1"/>
</dbReference>
<reference evidence="16" key="3">
    <citation type="submission" date="2025-09" db="UniProtKB">
        <authorList>
            <consortium name="Ensembl"/>
        </authorList>
    </citation>
    <scope>IDENTIFICATION</scope>
</reference>
<evidence type="ECO:0000259" key="15">
    <source>
        <dbReference type="PROSITE" id="PS50104"/>
    </source>
</evidence>
<dbReference type="SMART" id="SM00255">
    <property type="entry name" value="TIR"/>
    <property type="match status" value="1"/>
</dbReference>
<dbReference type="PROSITE" id="PS50104">
    <property type="entry name" value="TIR"/>
    <property type="match status" value="1"/>
</dbReference>
<keyword evidence="4" id="KW-0433">Leucine-rich repeat</keyword>
<evidence type="ECO:0000256" key="14">
    <source>
        <dbReference type="SAM" id="Phobius"/>
    </source>
</evidence>
<evidence type="ECO:0000256" key="12">
    <source>
        <dbReference type="ARBA" id="ARBA00023180"/>
    </source>
</evidence>
<reference evidence="16 17" key="1">
    <citation type="submission" date="2020-02" db="EMBL/GenBank/DDBJ databases">
        <title>Esox lucius (northern pike) genome, fEsoLuc1, primary haplotype.</title>
        <authorList>
            <person name="Myers G."/>
            <person name="Karagic N."/>
            <person name="Meyer A."/>
            <person name="Pippel M."/>
            <person name="Reichard M."/>
            <person name="Winkler S."/>
            <person name="Tracey A."/>
            <person name="Sims Y."/>
            <person name="Howe K."/>
            <person name="Rhie A."/>
            <person name="Formenti G."/>
            <person name="Durbin R."/>
            <person name="Fedrigo O."/>
            <person name="Jarvis E.D."/>
        </authorList>
    </citation>
    <scope>NUCLEOTIDE SEQUENCE [LARGE SCALE GENOMIC DNA]</scope>
</reference>
<evidence type="ECO:0000256" key="3">
    <source>
        <dbReference type="ARBA" id="ARBA00022588"/>
    </source>
</evidence>
<evidence type="ECO:0000256" key="5">
    <source>
        <dbReference type="ARBA" id="ARBA00022692"/>
    </source>
</evidence>
<dbReference type="Gene3D" id="3.40.50.10140">
    <property type="entry name" value="Toll/interleukin-1 receptor homology (TIR) domain"/>
    <property type="match status" value="1"/>
</dbReference>
<keyword evidence="10 14" id="KW-0472">Membrane</keyword>
<keyword evidence="6" id="KW-0732">Signal</keyword>
<dbReference type="SMART" id="SM00369">
    <property type="entry name" value="LRR_TYP"/>
    <property type="match status" value="14"/>
</dbReference>
<feature type="domain" description="TIR" evidence="15">
    <location>
        <begin position="820"/>
        <end position="967"/>
    </location>
</feature>
<keyword evidence="17" id="KW-1185">Reference proteome</keyword>
<dbReference type="SUPFAM" id="SSF52200">
    <property type="entry name" value="Toll/Interleukin receptor TIR domain"/>
    <property type="match status" value="1"/>
</dbReference>
<organism evidence="16 17">
    <name type="scientific">Esox lucius</name>
    <name type="common">Northern pike</name>
    <dbReference type="NCBI Taxonomy" id="8010"/>
    <lineage>
        <taxon>Eukaryota</taxon>
        <taxon>Metazoa</taxon>
        <taxon>Chordata</taxon>
        <taxon>Craniata</taxon>
        <taxon>Vertebrata</taxon>
        <taxon>Euteleostomi</taxon>
        <taxon>Actinopterygii</taxon>
        <taxon>Neopterygii</taxon>
        <taxon>Teleostei</taxon>
        <taxon>Protacanthopterygii</taxon>
        <taxon>Esociformes</taxon>
        <taxon>Esocidae</taxon>
        <taxon>Esox</taxon>
    </lineage>
</organism>
<reference evidence="16" key="2">
    <citation type="submission" date="2025-08" db="UniProtKB">
        <authorList>
            <consortium name="Ensembl"/>
        </authorList>
    </citation>
    <scope>IDENTIFICATION</scope>
</reference>
<dbReference type="GeneID" id="105008352"/>
<protein>
    <recommendedName>
        <fullName evidence="15">TIR domain-containing protein</fullName>
    </recommendedName>
</protein>
<dbReference type="Pfam" id="PF13855">
    <property type="entry name" value="LRR_8"/>
    <property type="match status" value="4"/>
</dbReference>
<evidence type="ECO:0000256" key="13">
    <source>
        <dbReference type="ARBA" id="ARBA00023198"/>
    </source>
</evidence>
<dbReference type="GeneTree" id="ENSGT00940000163576"/>
<dbReference type="Pfam" id="PF01582">
    <property type="entry name" value="TIR"/>
    <property type="match status" value="1"/>
</dbReference>
<evidence type="ECO:0000256" key="9">
    <source>
        <dbReference type="ARBA" id="ARBA00022989"/>
    </source>
</evidence>
<keyword evidence="5 14" id="KW-0812">Transmembrane</keyword>
<proteinExistence type="inferred from homology"/>
<dbReference type="KEGG" id="els:105008352"/>
<feature type="transmembrane region" description="Helical" evidence="14">
    <location>
        <begin position="33"/>
        <end position="52"/>
    </location>
</feature>
<keyword evidence="12" id="KW-0325">Glycoprotein</keyword>
<accession>A0AAY5KWQ9</accession>
<comment type="similarity">
    <text evidence="2">Belongs to the Toll-like receptor family.</text>
</comment>
<dbReference type="Gene3D" id="3.80.10.10">
    <property type="entry name" value="Ribonuclease Inhibitor"/>
    <property type="match status" value="5"/>
</dbReference>
<dbReference type="InterPro" id="IPR000157">
    <property type="entry name" value="TIR_dom"/>
</dbReference>
<keyword evidence="3" id="KW-0399">Innate immunity</keyword>
<evidence type="ECO:0000256" key="2">
    <source>
        <dbReference type="ARBA" id="ARBA00009634"/>
    </source>
</evidence>
<evidence type="ECO:0000256" key="11">
    <source>
        <dbReference type="ARBA" id="ARBA00023170"/>
    </source>
</evidence>
<keyword evidence="7" id="KW-0677">Repeat</keyword>
<sequence length="999" mass="115425">MMEQNSPQNNVEHYYFSFLLHRSNKITKEKSQILVSMVIILHFVLFTSGYSFKHCTEDANTNHTKFICIHRKENNMSAIVDDLPSSATIVIILKNWIKNIPKNTFSHLHNLRMLQIDHNTLETIDPQAFQNLSQLKDLNLTSNKLSILSTSVFQGLYNLVNLSLTNNSLQSLPQRIFNALPNLDNLLLNQNNLNNFTVVAESVSQLPKLTKLDLCNNNIMSLQHSDHTALPKSLTILYLCRNKLVTLGCARCFLCNILQLDLSYNDQLPSRAFQDVDLQKLNYIRLRSTNVSVLDLFNVSNVRPESIDFSGMGLKTTQQLMNLCNLLQNKTVALIKMMRLGNNGISTLQNKTLSDCPRIGSLDLSFNQLRTVNCLEFLHGHDQIKNFKAEKNHLSSLQSCKLNISFPNLTYLSYRYNRILNVNGFAFYQTPNLKTLQLNINIIAYLDPKAFRDLTRLVILRLDNNLVTDLYEDSFEDLQSLKILNLRNNRIAVIFRRTFHSLKCLQTLDLGGNKISHFDESAFVGLNNLAMFYLDGNKLKKIDSTMFEPFHATLEVLDLSSNQIHFINTQAYSPFSNLSILRDLKLNSQLPHGIRVLPKSLFHGLSSLQSLYLADNDIFSFSVDTFDHLTNLTFLSLDNSCAGVLQLKPGVFKNLRKLSMLFARNMGIMSFSKEVFGNLTQLQILVLQQNVMPTIDVSVLEALPKLKSLDLREVPLSCTCLNSDLKNWTLNNKSVHLVLLYTYTCQDTPKPKHFYNFETNVCNKDLEEYFFACTTSLILLLTIIPILYDKLYWKLKFSYYVFCSWIGQHFRRLRNKEEQCKYDAFISYSSADEPWIVDQLLPNLEGNGASFRLCLHHRDFELGRNIVDNIVSAIYKSRKTICVVSRHFLRCEWCSLEIQMANYRLFHEQRDVLLLIFLEPIPERHLSAYHRMRKIMLKKTYLQWPGSDCTDPVLAQELFWNKLKRALRSRSSIFEEDEKEGMENYFNQPPADENYTLMP</sequence>
<evidence type="ECO:0000313" key="16">
    <source>
        <dbReference type="Ensembl" id="ENSELUP00000090927.1"/>
    </source>
</evidence>
<evidence type="ECO:0000256" key="10">
    <source>
        <dbReference type="ARBA" id="ARBA00023136"/>
    </source>
</evidence>
<dbReference type="GO" id="GO:0006954">
    <property type="term" value="P:inflammatory response"/>
    <property type="evidence" value="ECO:0007669"/>
    <property type="project" value="UniProtKB-KW"/>
</dbReference>
<name>A0AAY5KWQ9_ESOLU</name>
<dbReference type="CTD" id="402884"/>
<dbReference type="AlphaFoldDB" id="A0AAY5KWQ9"/>
<dbReference type="SMART" id="SM00365">
    <property type="entry name" value="LRR_SD22"/>
    <property type="match status" value="6"/>
</dbReference>
<dbReference type="GO" id="GO:0045087">
    <property type="term" value="P:innate immune response"/>
    <property type="evidence" value="ECO:0007669"/>
    <property type="project" value="UniProtKB-KW"/>
</dbReference>
<dbReference type="GO" id="GO:0002224">
    <property type="term" value="P:toll-like receptor signaling pathway"/>
    <property type="evidence" value="ECO:0007669"/>
    <property type="project" value="TreeGrafter"/>
</dbReference>
<comment type="subcellular location">
    <subcellularLocation>
        <location evidence="1">Membrane</location>
        <topology evidence="1">Single-pass type I membrane protein</topology>
    </subcellularLocation>
</comment>
<keyword evidence="13" id="KW-0395">Inflammatory response</keyword>
<evidence type="ECO:0000256" key="6">
    <source>
        <dbReference type="ARBA" id="ARBA00022729"/>
    </source>
</evidence>
<evidence type="ECO:0000256" key="8">
    <source>
        <dbReference type="ARBA" id="ARBA00022859"/>
    </source>
</evidence>
<keyword evidence="9 14" id="KW-1133">Transmembrane helix</keyword>
<evidence type="ECO:0000256" key="1">
    <source>
        <dbReference type="ARBA" id="ARBA00004479"/>
    </source>
</evidence>
<dbReference type="InterPro" id="IPR035897">
    <property type="entry name" value="Toll_tir_struct_dom_sf"/>
</dbReference>
<dbReference type="InterPro" id="IPR001611">
    <property type="entry name" value="Leu-rich_rpt"/>
</dbReference>
<dbReference type="PANTHER" id="PTHR24365">
    <property type="entry name" value="TOLL-LIKE RECEPTOR"/>
    <property type="match status" value="1"/>
</dbReference>
<keyword evidence="11" id="KW-0675">Receptor</keyword>